<reference evidence="9 10" key="1">
    <citation type="submission" date="2018-11" db="EMBL/GenBank/DDBJ databases">
        <authorList>
            <person name="Stevens M.J."/>
            <person name="Cernela N."/>
            <person name="Spoerry Serrano N."/>
            <person name="Schmitt S."/>
            <person name="Schrenzel J."/>
            <person name="Stephan R."/>
        </authorList>
    </citation>
    <scope>NUCLEOTIDE SEQUENCE [LARGE SCALE GENOMIC DNA]</scope>
    <source>
        <strain evidence="9 10">SS1014</strain>
    </source>
</reference>
<dbReference type="EMBL" id="RSDG01000039">
    <property type="protein sequence ID" value="RRR48428.1"/>
    <property type="molecule type" value="Genomic_DNA"/>
</dbReference>
<feature type="coiled-coil region" evidence="5">
    <location>
        <begin position="593"/>
        <end position="794"/>
    </location>
</feature>
<feature type="region of interest" description="Disordered" evidence="6">
    <location>
        <begin position="152"/>
        <end position="190"/>
    </location>
</feature>
<feature type="signal peptide" evidence="7">
    <location>
        <begin position="1"/>
        <end position="26"/>
    </location>
</feature>
<dbReference type="Gene3D" id="1.20.120.330">
    <property type="entry name" value="Nucleotidyltransferases domain 2"/>
    <property type="match status" value="1"/>
</dbReference>
<comment type="caution">
    <text evidence="9">The sequence shown here is derived from an EMBL/GenBank/DDBJ whole genome shotgun (WGS) entry which is preliminary data.</text>
</comment>
<evidence type="ECO:0000256" key="1">
    <source>
        <dbReference type="ARBA" id="ARBA00022512"/>
    </source>
</evidence>
<feature type="domain" description="Gram-positive cocci surface proteins LPxTG" evidence="8">
    <location>
        <begin position="894"/>
        <end position="927"/>
    </location>
</feature>
<keyword evidence="5" id="KW-0175">Coiled coil</keyword>
<dbReference type="Proteomes" id="UP000273973">
    <property type="component" value="Unassembled WGS sequence"/>
</dbReference>
<accession>A0A3R8R6R7</accession>
<dbReference type="AlphaFoldDB" id="A0A3R8R6R7"/>
<dbReference type="NCBIfam" id="TIGR04320">
    <property type="entry name" value="Surf_Exclu_PgrA"/>
    <property type="match status" value="1"/>
</dbReference>
<keyword evidence="4" id="KW-0572">Peptidoglycan-anchor</keyword>
<dbReference type="Pfam" id="PF00746">
    <property type="entry name" value="Gram_pos_anchor"/>
    <property type="match status" value="1"/>
</dbReference>
<proteinExistence type="predicted"/>
<dbReference type="InterPro" id="IPR019931">
    <property type="entry name" value="LPXTG_anchor"/>
</dbReference>
<evidence type="ECO:0000256" key="2">
    <source>
        <dbReference type="ARBA" id="ARBA00022525"/>
    </source>
</evidence>
<dbReference type="RefSeq" id="WP_125183871.1">
    <property type="nucleotide sequence ID" value="NZ_RSDG01000039.1"/>
</dbReference>
<evidence type="ECO:0000256" key="6">
    <source>
        <dbReference type="SAM" id="MobiDB-lite"/>
    </source>
</evidence>
<dbReference type="PROSITE" id="PS50847">
    <property type="entry name" value="GRAM_POS_ANCHORING"/>
    <property type="match status" value="1"/>
</dbReference>
<feature type="region of interest" description="Disordered" evidence="6">
    <location>
        <begin position="812"/>
        <end position="839"/>
    </location>
</feature>
<feature type="compositionally biased region" description="Basic and acidic residues" evidence="6">
    <location>
        <begin position="152"/>
        <end position="162"/>
    </location>
</feature>
<sequence>MKNKALKTLTLTTVAATALVTQQAYADEVVEVATSSSSNTANVEVSSSVTAEQVAAAKATADAAANPVAYQQDSLVSAEAAAKTAQTNLDRAEQALTSAQDLATNATEETIAAAEKAIVSAEQTVVEAQNQVTSAEQATAIAQEQVDKAQAEANKAKTDADLAKSQADTSKAELEALQNSQEGQAISQAQADLKAAQEDVANKTTAVTTAEQNLEQAQAADTKLETDRASANTVLAEQTQKVKTAQALVTEKEVDLETAKQNLVAANEKVEAVKPKATYKFSINLPDYLRDAYVNLIKTDFSKDSIDAATQAEKRYYGDVRSFDERDKLSYATIESTDPTLYDIENLDKEQLLLLNQFAIDYTNAYRQALGIDKKIVGNEWLIQVADVRARLYEEKYPEGFYGHDWEIIAAANDEVFGEGSPMASNSEILAYPNISSSGGLYEQNTNYYTMSEILHVIAQGINGFMLSDSGSSYGHFAQLMTFEAMGFDLYYTYDYFEEYQSGVGNFVVVGAGTATDHFEYFKRYNDWDVIEETDSEITLGDPKTKYINLDGEVAYGRTNRSSKKNYKAYDRFVERNISSQDYSAYESALKDQNAAQSSYNNVQAEYEKATKELAKAQNDLSSAQSAYNELVNTALQTPEAKKALELAQTDLASAQEVLVTAQNQWQAAEVKAKALTTEIAKAQADYDKLLATATTLKAQADDRKAEVATAQSVLTQAQNKLTEARQAVERAEQGVALAKTYLSTLKEAQVTLAKAQAAYAVAQKNAQAANQSLSETRAKLADLKLVYEKAYAEYLDLKKLYDLQTMVTPQPTVDSDNSKENLEQGDSSQNNVKTSSNAKVKLATNKLATNKLATNKLATNKLATNKDLSKTALNEISIAAATTEHKFAKVQTLPTTGEKETSLLSLLGLTALATGLGLAARRRQNG</sequence>
<keyword evidence="3 7" id="KW-0732">Signal</keyword>
<name>A0A3R8R6R7_STRSU</name>
<dbReference type="NCBIfam" id="TIGR01167">
    <property type="entry name" value="LPXTG_anchor"/>
    <property type="match status" value="1"/>
</dbReference>
<feature type="compositionally biased region" description="Polar residues" evidence="6">
    <location>
        <begin position="177"/>
        <end position="190"/>
    </location>
</feature>
<evidence type="ECO:0000256" key="7">
    <source>
        <dbReference type="SAM" id="SignalP"/>
    </source>
</evidence>
<evidence type="ECO:0000256" key="3">
    <source>
        <dbReference type="ARBA" id="ARBA00022729"/>
    </source>
</evidence>
<keyword evidence="2" id="KW-0964">Secreted</keyword>
<evidence type="ECO:0000313" key="9">
    <source>
        <dbReference type="EMBL" id="RRR48428.1"/>
    </source>
</evidence>
<protein>
    <submittedName>
        <fullName evidence="9">SEC10/PgrA surface exclusion domain-containing protein</fullName>
    </submittedName>
</protein>
<evidence type="ECO:0000256" key="5">
    <source>
        <dbReference type="SAM" id="Coils"/>
    </source>
</evidence>
<dbReference type="InterPro" id="IPR027607">
    <property type="entry name" value="Surf_Exclu_SEC10/PgrA"/>
</dbReference>
<evidence type="ECO:0000256" key="4">
    <source>
        <dbReference type="ARBA" id="ARBA00023088"/>
    </source>
</evidence>
<reference evidence="9 10" key="2">
    <citation type="submission" date="2018-12" db="EMBL/GenBank/DDBJ databases">
        <title>Whole-genome sequences of fifteen clinical Streptococcus suis strains isolated from pigs between 2006 and 2018.</title>
        <authorList>
            <person name="Stevens M.J.A."/>
            <person name="Cernela N."/>
            <person name="Spoerry Serrano N."/>
            <person name="Schmitt S."/>
            <person name="Schrenzel J."/>
            <person name="Stephan R."/>
        </authorList>
    </citation>
    <scope>NUCLEOTIDE SEQUENCE [LARGE SCALE GENOMIC DNA]</scope>
    <source>
        <strain evidence="9 10">SS1014</strain>
    </source>
</reference>
<evidence type="ECO:0000313" key="10">
    <source>
        <dbReference type="Proteomes" id="UP000273973"/>
    </source>
</evidence>
<organism evidence="9 10">
    <name type="scientific">Streptococcus suis</name>
    <dbReference type="NCBI Taxonomy" id="1307"/>
    <lineage>
        <taxon>Bacteria</taxon>
        <taxon>Bacillati</taxon>
        <taxon>Bacillota</taxon>
        <taxon>Bacilli</taxon>
        <taxon>Lactobacillales</taxon>
        <taxon>Streptococcaceae</taxon>
        <taxon>Streptococcus</taxon>
    </lineage>
</organism>
<feature type="compositionally biased region" description="Polar residues" evidence="6">
    <location>
        <begin position="825"/>
        <end position="839"/>
    </location>
</feature>
<keyword evidence="1" id="KW-0134">Cell wall</keyword>
<feature type="chain" id="PRO_5018534076" evidence="7">
    <location>
        <begin position="27"/>
        <end position="927"/>
    </location>
</feature>
<evidence type="ECO:0000259" key="8">
    <source>
        <dbReference type="PROSITE" id="PS50847"/>
    </source>
</evidence>
<gene>
    <name evidence="9" type="ORF">EJA00_06490</name>
</gene>